<dbReference type="Pfam" id="PF13516">
    <property type="entry name" value="LRR_6"/>
    <property type="match status" value="4"/>
</dbReference>
<accession>A0ABR4NCL9</accession>
<dbReference type="PANTHER" id="PTHR24113:SF12">
    <property type="entry name" value="RAN GTPASE-ACTIVATING PROTEIN 1"/>
    <property type="match status" value="1"/>
</dbReference>
<keyword evidence="2" id="KW-0433">Leucine-rich repeat</keyword>
<dbReference type="SMART" id="SM00368">
    <property type="entry name" value="LRR_RI"/>
    <property type="match status" value="9"/>
</dbReference>
<dbReference type="CDD" id="cd00116">
    <property type="entry name" value="LRR_RI"/>
    <property type="match status" value="1"/>
</dbReference>
<dbReference type="Gene3D" id="3.80.10.10">
    <property type="entry name" value="Ribonuclease Inhibitor"/>
    <property type="match status" value="1"/>
</dbReference>
<sequence length="386" mass="41815">MTSYTAPSGRGLKLHTASDVADFVAEIAALDDLEEVRLGGNSFGVEAARAIAAALKPKNSLKVVGFSDMFTGRLKDEIPLALEAFAEAFEDKKHLVDLDLSDNAFGPAGARPLMRLLINNRHIQTLRLNNNGLGIEGGRLISEALIEAQKKNDAEGRASALRVVIAGRNRLESAGAGHLAKAFEAHKDSLTTVRMPQNSIRPEGVHTLLSSLKHCKNLEHLDLQDNTFTREGSLALSGAIPHWPNLRVLDIGDCLLKTAGAGAIIKALTPGSTHLEFLNLGFNEIKEPAAALLVSMLINKQKLTTLQLNGNIFDAEDDVVASIRKVLATHNHEDALDELDEMEEVDEEDEEDADDHIIVEHHVDAAHEANDEDMDELTGAVNKLKV</sequence>
<dbReference type="SUPFAM" id="SSF52047">
    <property type="entry name" value="RNI-like"/>
    <property type="match status" value="1"/>
</dbReference>
<evidence type="ECO:0000256" key="1">
    <source>
        <dbReference type="ARBA" id="ARBA00022468"/>
    </source>
</evidence>
<name>A0ABR4NCL9_9FUNG</name>
<protein>
    <submittedName>
        <fullName evidence="4">Ran GAP Rna1</fullName>
    </submittedName>
</protein>
<keyword evidence="5" id="KW-1185">Reference proteome</keyword>
<gene>
    <name evidence="4" type="primary">rna1</name>
    <name evidence="4" type="ORF">HK105_203306</name>
</gene>
<evidence type="ECO:0000256" key="2">
    <source>
        <dbReference type="ARBA" id="ARBA00022614"/>
    </source>
</evidence>
<evidence type="ECO:0000313" key="5">
    <source>
        <dbReference type="Proteomes" id="UP001527925"/>
    </source>
</evidence>
<reference evidence="4 5" key="1">
    <citation type="submission" date="2023-09" db="EMBL/GenBank/DDBJ databases">
        <title>Pangenome analysis of Batrachochytrium dendrobatidis and related Chytrids.</title>
        <authorList>
            <person name="Yacoub M.N."/>
            <person name="Stajich J.E."/>
            <person name="James T.Y."/>
        </authorList>
    </citation>
    <scope>NUCLEOTIDE SEQUENCE [LARGE SCALE GENOMIC DNA]</scope>
    <source>
        <strain evidence="4 5">JEL0888</strain>
    </source>
</reference>
<dbReference type="Proteomes" id="UP001527925">
    <property type="component" value="Unassembled WGS sequence"/>
</dbReference>
<dbReference type="EMBL" id="JADGIZ020000012">
    <property type="protein sequence ID" value="KAL2917241.1"/>
    <property type="molecule type" value="Genomic_DNA"/>
</dbReference>
<proteinExistence type="predicted"/>
<dbReference type="InterPro" id="IPR001611">
    <property type="entry name" value="Leu-rich_rpt"/>
</dbReference>
<dbReference type="InterPro" id="IPR027038">
    <property type="entry name" value="RanGap"/>
</dbReference>
<dbReference type="InterPro" id="IPR032675">
    <property type="entry name" value="LRR_dom_sf"/>
</dbReference>
<dbReference type="PANTHER" id="PTHR24113">
    <property type="entry name" value="RAN GTPASE-ACTIVATING PROTEIN 1"/>
    <property type="match status" value="1"/>
</dbReference>
<evidence type="ECO:0000256" key="3">
    <source>
        <dbReference type="ARBA" id="ARBA00022737"/>
    </source>
</evidence>
<keyword evidence="1" id="KW-0343">GTPase activation</keyword>
<keyword evidence="3" id="KW-0677">Repeat</keyword>
<evidence type="ECO:0000313" key="4">
    <source>
        <dbReference type="EMBL" id="KAL2917241.1"/>
    </source>
</evidence>
<organism evidence="4 5">
    <name type="scientific">Polyrhizophydium stewartii</name>
    <dbReference type="NCBI Taxonomy" id="2732419"/>
    <lineage>
        <taxon>Eukaryota</taxon>
        <taxon>Fungi</taxon>
        <taxon>Fungi incertae sedis</taxon>
        <taxon>Chytridiomycota</taxon>
        <taxon>Chytridiomycota incertae sedis</taxon>
        <taxon>Chytridiomycetes</taxon>
        <taxon>Rhizophydiales</taxon>
        <taxon>Rhizophydiales incertae sedis</taxon>
        <taxon>Polyrhizophydium</taxon>
    </lineage>
</organism>
<comment type="caution">
    <text evidence="4">The sequence shown here is derived from an EMBL/GenBank/DDBJ whole genome shotgun (WGS) entry which is preliminary data.</text>
</comment>